<organism evidence="1 2">
    <name type="scientific">Paramagnetospirillum kuznetsovii</name>
    <dbReference type="NCBI Taxonomy" id="2053833"/>
    <lineage>
        <taxon>Bacteria</taxon>
        <taxon>Pseudomonadati</taxon>
        <taxon>Pseudomonadota</taxon>
        <taxon>Alphaproteobacteria</taxon>
        <taxon>Rhodospirillales</taxon>
        <taxon>Magnetospirillaceae</taxon>
        <taxon>Paramagnetospirillum</taxon>
    </lineage>
</organism>
<gene>
    <name evidence="1" type="ORF">CU669_11005</name>
</gene>
<sequence>MIGSDVKANIRDWWARIPMTYGLGYGSTSFIDKNGRAEGNPHAWPVTRDEVMGTLFVGFRDIAIRTLGTDIPSALDHWLPGLGSQLLPPQLIKSLACRWGWSLWITASKPGKS</sequence>
<reference evidence="1 2" key="1">
    <citation type="submission" date="2017-11" db="EMBL/GenBank/DDBJ databases">
        <title>Draft genome sequence of magnetotactic bacterium Magnetospirillum kuznetsovii LBB-42.</title>
        <authorList>
            <person name="Grouzdev D.S."/>
            <person name="Rysina M.S."/>
            <person name="Baslerov R.V."/>
            <person name="Koziaeva V."/>
        </authorList>
    </citation>
    <scope>NUCLEOTIDE SEQUENCE [LARGE SCALE GENOMIC DNA]</scope>
    <source>
        <strain evidence="1 2">LBB-42</strain>
    </source>
</reference>
<dbReference type="RefSeq" id="WP_112144599.1">
    <property type="nucleotide sequence ID" value="NZ_PGTO01000007.1"/>
</dbReference>
<keyword evidence="2" id="KW-1185">Reference proteome</keyword>
<protein>
    <submittedName>
        <fullName evidence="1">Uncharacterized protein</fullName>
    </submittedName>
</protein>
<comment type="caution">
    <text evidence="1">The sequence shown here is derived from an EMBL/GenBank/DDBJ whole genome shotgun (WGS) entry which is preliminary data.</text>
</comment>
<dbReference type="AlphaFoldDB" id="A0A364NY36"/>
<proteinExistence type="predicted"/>
<dbReference type="EMBL" id="PGTO01000007">
    <property type="protein sequence ID" value="RAU21827.1"/>
    <property type="molecule type" value="Genomic_DNA"/>
</dbReference>
<evidence type="ECO:0000313" key="1">
    <source>
        <dbReference type="EMBL" id="RAU21827.1"/>
    </source>
</evidence>
<accession>A0A364NY36</accession>
<evidence type="ECO:0000313" key="2">
    <source>
        <dbReference type="Proteomes" id="UP000251075"/>
    </source>
</evidence>
<dbReference type="OrthoDB" id="9777830at2"/>
<name>A0A364NY36_9PROT</name>
<dbReference type="Proteomes" id="UP000251075">
    <property type="component" value="Unassembled WGS sequence"/>
</dbReference>